<dbReference type="AlphaFoldDB" id="A0A1S2VPF3"/>
<dbReference type="InterPro" id="IPR036116">
    <property type="entry name" value="FN3_sf"/>
</dbReference>
<dbReference type="OrthoDB" id="1123245at2"/>
<dbReference type="InterPro" id="IPR026341">
    <property type="entry name" value="T9SS_type_B"/>
</dbReference>
<keyword evidence="3" id="KW-1185">Reference proteome</keyword>
<keyword evidence="1" id="KW-0732">Signal</keyword>
<dbReference type="NCBIfam" id="TIGR04131">
    <property type="entry name" value="Bac_Flav_CTERM"/>
    <property type="match status" value="1"/>
</dbReference>
<dbReference type="Pfam" id="PF13585">
    <property type="entry name" value="CHU_C"/>
    <property type="match status" value="1"/>
</dbReference>
<evidence type="ECO:0000313" key="3">
    <source>
        <dbReference type="Proteomes" id="UP000181790"/>
    </source>
</evidence>
<evidence type="ECO:0008006" key="4">
    <source>
        <dbReference type="Google" id="ProtNLM"/>
    </source>
</evidence>
<comment type="caution">
    <text evidence="2">The sequence shown here is derived from an EMBL/GenBank/DDBJ whole genome shotgun (WGS) entry which is preliminary data.</text>
</comment>
<organism evidence="2 3">
    <name type="scientific">Arsenicibacter rosenii</name>
    <dbReference type="NCBI Taxonomy" id="1750698"/>
    <lineage>
        <taxon>Bacteria</taxon>
        <taxon>Pseudomonadati</taxon>
        <taxon>Bacteroidota</taxon>
        <taxon>Cytophagia</taxon>
        <taxon>Cytophagales</taxon>
        <taxon>Spirosomataceae</taxon>
        <taxon>Arsenicibacter</taxon>
    </lineage>
</organism>
<name>A0A1S2VPF3_9BACT</name>
<evidence type="ECO:0000256" key="1">
    <source>
        <dbReference type="SAM" id="SignalP"/>
    </source>
</evidence>
<dbReference type="EMBL" id="MORL01000001">
    <property type="protein sequence ID" value="OIN60643.1"/>
    <property type="molecule type" value="Genomic_DNA"/>
</dbReference>
<feature type="signal peptide" evidence="1">
    <location>
        <begin position="1"/>
        <end position="26"/>
    </location>
</feature>
<dbReference type="InterPro" id="IPR013783">
    <property type="entry name" value="Ig-like_fold"/>
</dbReference>
<reference evidence="2 3" key="1">
    <citation type="submission" date="2016-10" db="EMBL/GenBank/DDBJ databases">
        <title>Arsenicibacter rosenii gen. nov., sp. nov., an efficient arsenic-methylating bacterium isolated from an arsenic-contaminated paddy soil.</title>
        <authorList>
            <person name="Huang K."/>
        </authorList>
    </citation>
    <scope>NUCLEOTIDE SEQUENCE [LARGE SCALE GENOMIC DNA]</scope>
    <source>
        <strain evidence="2 3">SM-1</strain>
    </source>
</reference>
<dbReference type="Proteomes" id="UP000181790">
    <property type="component" value="Unassembled WGS sequence"/>
</dbReference>
<accession>A0A1S2VPF3</accession>
<dbReference type="SUPFAM" id="SSF49265">
    <property type="entry name" value="Fibronectin type III"/>
    <property type="match status" value="2"/>
</dbReference>
<protein>
    <recommendedName>
        <fullName evidence="4">Gliding motility-associated C-terminal domain-containing protein</fullName>
    </recommendedName>
</protein>
<dbReference type="RefSeq" id="WP_071501145.1">
    <property type="nucleotide sequence ID" value="NZ_MORL01000001.1"/>
</dbReference>
<gene>
    <name evidence="2" type="ORF">BLX24_00550</name>
</gene>
<feature type="chain" id="PRO_5010302489" description="Gliding motility-associated C-terminal domain-containing protein" evidence="1">
    <location>
        <begin position="27"/>
        <end position="969"/>
    </location>
</feature>
<sequence>MKSKYTSWLVVTLLLLGALWPTLSHATHVRAGEITTRRVGTNPLTYEITLITYFDEVRGAEASRQTTEVEICFGDGNSRMVGRISQVKINGGTSSINIYRTTYTYSGPGLYQISAYIENRNAQTININNGNSDNITFWIRTSLNIIAGLGLNSSPVLLNPPLDSARVGQKFCHNPAAFDQDGDSLAYKMAIPQQGPRNNHCRGIDVTAYRDPARGIDPNAQNELKNGPATLSIDPYTGSLCWDAPAVAGQYNIAFIIEEWRDGVQIGEIVRDMQIIVVDNPNKRPQLITPNDLCVEAGQAVNQVIRAWDPDNNRVEISVFGGMFNRQPDGSQYNPPIIATPYARFTTPTQPQSGTATGTLSWTPACAHIRDEPYQVLVRVIDFPGRNATQLATLATFNIQVIGPRPQNLTGRPTTFGSRRAIQLTWNPYVCFPSGSVQTDTKIIVYRKVGCPSGPIPACTTGIPANEGYVEIGRVPSTISTFTDTTSIQRGVKYSYRVVAQYPLPTGGYSVASNEFCLDLPLLSPVLTNVTVDSTYDTKGVITVRWTRPLGLNPADGGAPFQYRLFRATGQNGSSFSQVAAITTNLSPTAADTVFRDRNLNTVQNTYRYQLEFYFTDASGQLVRSDISDPASSVRLTATPGNRQMTLTWQAATPWTNDNQTHRVYRSRTGPNGPFNRIADVPVQGASTYTYIDRGADNILADGNTSLSALSPDSSYCYRVETVGTYAATTSIKVGLLNNFSQGVCASAGDTTRPCAPNLTLDLLDCATLDAKAFCNQTTFTNNLSWTNPERDSRGTCDPRIASYNIYYSRFNDSQPLQKIANVIAPTTTYQHMNLTTVAGCYYVTAVNRAGFESTPSNKVCKDVCPAFQMPNVFTPNNDGKNDLLTPMPCPAFVSTVDFQAYNRWGAKVYETRDPNINWDGNTNAGQQLPSGIYYYIVTVRFATLDPNSPPVIIRGWVEIIRETGVNGG</sequence>
<dbReference type="Gene3D" id="2.60.40.10">
    <property type="entry name" value="Immunoglobulins"/>
    <property type="match status" value="3"/>
</dbReference>
<proteinExistence type="predicted"/>
<evidence type="ECO:0000313" key="2">
    <source>
        <dbReference type="EMBL" id="OIN60643.1"/>
    </source>
</evidence>